<sequence length="108" mass="12372">MAAHSLVLLLLLNPTLMMGQYLYSSYNNGYHGKNYYQDDRTDESNVSRDTVTPPCNNFQCYVNGPDGTCILDIPCTEGSREEETGNIPRPWNIPPAYGRRKLFHKFHQ</sequence>
<dbReference type="Proteomes" id="UP001292094">
    <property type="component" value="Unassembled WGS sequence"/>
</dbReference>
<proteinExistence type="predicted"/>
<dbReference type="AlphaFoldDB" id="A0AAE1P591"/>
<protein>
    <submittedName>
        <fullName evidence="2">Uncharacterized protein</fullName>
    </submittedName>
</protein>
<organism evidence="2 3">
    <name type="scientific">Petrolisthes manimaculis</name>
    <dbReference type="NCBI Taxonomy" id="1843537"/>
    <lineage>
        <taxon>Eukaryota</taxon>
        <taxon>Metazoa</taxon>
        <taxon>Ecdysozoa</taxon>
        <taxon>Arthropoda</taxon>
        <taxon>Crustacea</taxon>
        <taxon>Multicrustacea</taxon>
        <taxon>Malacostraca</taxon>
        <taxon>Eumalacostraca</taxon>
        <taxon>Eucarida</taxon>
        <taxon>Decapoda</taxon>
        <taxon>Pleocyemata</taxon>
        <taxon>Anomura</taxon>
        <taxon>Galatheoidea</taxon>
        <taxon>Porcellanidae</taxon>
        <taxon>Petrolisthes</taxon>
    </lineage>
</organism>
<evidence type="ECO:0000313" key="2">
    <source>
        <dbReference type="EMBL" id="KAK4300955.1"/>
    </source>
</evidence>
<name>A0AAE1P591_9EUCA</name>
<comment type="caution">
    <text evidence="2">The sequence shown here is derived from an EMBL/GenBank/DDBJ whole genome shotgun (WGS) entry which is preliminary data.</text>
</comment>
<keyword evidence="1" id="KW-0732">Signal</keyword>
<dbReference type="EMBL" id="JAWZYT010002960">
    <property type="protein sequence ID" value="KAK4300955.1"/>
    <property type="molecule type" value="Genomic_DNA"/>
</dbReference>
<evidence type="ECO:0000313" key="3">
    <source>
        <dbReference type="Proteomes" id="UP001292094"/>
    </source>
</evidence>
<feature type="signal peptide" evidence="1">
    <location>
        <begin position="1"/>
        <end position="19"/>
    </location>
</feature>
<accession>A0AAE1P591</accession>
<evidence type="ECO:0000256" key="1">
    <source>
        <dbReference type="SAM" id="SignalP"/>
    </source>
</evidence>
<feature type="chain" id="PRO_5041908801" evidence="1">
    <location>
        <begin position="20"/>
        <end position="108"/>
    </location>
</feature>
<keyword evidence="3" id="KW-1185">Reference proteome</keyword>
<reference evidence="2" key="1">
    <citation type="submission" date="2023-11" db="EMBL/GenBank/DDBJ databases">
        <title>Genome assemblies of two species of porcelain crab, Petrolisthes cinctipes and Petrolisthes manimaculis (Anomura: Porcellanidae).</title>
        <authorList>
            <person name="Angst P."/>
        </authorList>
    </citation>
    <scope>NUCLEOTIDE SEQUENCE</scope>
    <source>
        <strain evidence="2">PB745_02</strain>
        <tissue evidence="2">Gill</tissue>
    </source>
</reference>
<gene>
    <name evidence="2" type="ORF">Pmani_026882</name>
</gene>